<dbReference type="EMBL" id="JGZO01000025">
    <property type="protein sequence ID" value="KFI91068.1"/>
    <property type="molecule type" value="Genomic_DNA"/>
</dbReference>
<name>A0A087D6B8_9BIFI</name>
<protein>
    <submittedName>
        <fullName evidence="1">Uncharacterized protein</fullName>
    </submittedName>
</protein>
<reference evidence="1 2" key="1">
    <citation type="submission" date="2014-03" db="EMBL/GenBank/DDBJ databases">
        <title>Genomics of Bifidobacteria.</title>
        <authorList>
            <person name="Ventura M."/>
            <person name="Milani C."/>
            <person name="Lugli G.A."/>
        </authorList>
    </citation>
    <scope>NUCLEOTIDE SEQUENCE [LARGE SCALE GENOMIC DNA]</scope>
    <source>
        <strain evidence="1 2">LMG 21589</strain>
    </source>
</reference>
<dbReference type="OrthoDB" id="3243284at2"/>
<dbReference type="eggNOG" id="ENOG5031Y5K">
    <property type="taxonomic scope" value="Bacteria"/>
</dbReference>
<accession>A0A087D6B8</accession>
<dbReference type="STRING" id="158787.BSCA_1849"/>
<evidence type="ECO:0000313" key="2">
    <source>
        <dbReference type="Proteomes" id="UP000029033"/>
    </source>
</evidence>
<keyword evidence="2" id="KW-1185">Reference proteome</keyword>
<evidence type="ECO:0000313" key="1">
    <source>
        <dbReference type="EMBL" id="KFI91068.1"/>
    </source>
</evidence>
<dbReference type="GeneID" id="85165807"/>
<sequence length="103" mass="11688">MPWWIWLLLALFMVAMLVAGVVYAAVHGMRGLRIVGEVGEQIGDRMAAMGEPDQEADRQSPPVFTEPLRAASERYAQAQAAVVARRQTKRERHARQWADWNSR</sequence>
<proteinExistence type="predicted"/>
<comment type="caution">
    <text evidence="1">The sequence shown here is derived from an EMBL/GenBank/DDBJ whole genome shotgun (WGS) entry which is preliminary data.</text>
</comment>
<organism evidence="1 2">
    <name type="scientific">Bifidobacterium scardovii</name>
    <dbReference type="NCBI Taxonomy" id="158787"/>
    <lineage>
        <taxon>Bacteria</taxon>
        <taxon>Bacillati</taxon>
        <taxon>Actinomycetota</taxon>
        <taxon>Actinomycetes</taxon>
        <taxon>Bifidobacteriales</taxon>
        <taxon>Bifidobacteriaceae</taxon>
        <taxon>Bifidobacterium</taxon>
    </lineage>
</organism>
<dbReference type="RefSeq" id="WP_033519033.1">
    <property type="nucleotide sequence ID" value="NZ_CAUPKV010000020.1"/>
</dbReference>
<gene>
    <name evidence="1" type="ORF">BSCA_1849</name>
</gene>
<dbReference type="AlphaFoldDB" id="A0A087D6B8"/>
<dbReference type="Proteomes" id="UP000029033">
    <property type="component" value="Unassembled WGS sequence"/>
</dbReference>